<protein>
    <submittedName>
        <fullName evidence="2">Uncharacterized protein</fullName>
    </submittedName>
</protein>
<proteinExistence type="predicted"/>
<dbReference type="RefSeq" id="WP_168516548.1">
    <property type="nucleotide sequence ID" value="NZ_JAAXLS010000010.1"/>
</dbReference>
<feature type="region of interest" description="Disordered" evidence="1">
    <location>
        <begin position="82"/>
        <end position="141"/>
    </location>
</feature>
<evidence type="ECO:0000313" key="2">
    <source>
        <dbReference type="EMBL" id="NKQ54532.1"/>
    </source>
</evidence>
<feature type="region of interest" description="Disordered" evidence="1">
    <location>
        <begin position="1"/>
        <end position="30"/>
    </location>
</feature>
<gene>
    <name evidence="2" type="ORF">HFP15_16755</name>
</gene>
<dbReference type="EMBL" id="JAAXLS010000010">
    <property type="protein sequence ID" value="NKQ54532.1"/>
    <property type="molecule type" value="Genomic_DNA"/>
</dbReference>
<accession>A0ABX1J8B0</accession>
<evidence type="ECO:0000313" key="3">
    <source>
        <dbReference type="Proteomes" id="UP000715441"/>
    </source>
</evidence>
<organism evidence="2 3">
    <name type="scientific">Amycolatopsis acididurans</name>
    <dbReference type="NCBI Taxonomy" id="2724524"/>
    <lineage>
        <taxon>Bacteria</taxon>
        <taxon>Bacillati</taxon>
        <taxon>Actinomycetota</taxon>
        <taxon>Actinomycetes</taxon>
        <taxon>Pseudonocardiales</taxon>
        <taxon>Pseudonocardiaceae</taxon>
        <taxon>Amycolatopsis</taxon>
    </lineage>
</organism>
<comment type="caution">
    <text evidence="2">The sequence shown here is derived from an EMBL/GenBank/DDBJ whole genome shotgun (WGS) entry which is preliminary data.</text>
</comment>
<reference evidence="2 3" key="1">
    <citation type="submission" date="2020-04" db="EMBL/GenBank/DDBJ databases">
        <title>Novel species.</title>
        <authorList>
            <person name="Teo W.F.A."/>
            <person name="Lipun K."/>
            <person name="Srisuk N."/>
            <person name="Duangmal K."/>
        </authorList>
    </citation>
    <scope>NUCLEOTIDE SEQUENCE [LARGE SCALE GENOMIC DNA]</scope>
    <source>
        <strain evidence="2 3">K13G38</strain>
    </source>
</reference>
<keyword evidence="3" id="KW-1185">Reference proteome</keyword>
<feature type="compositionally biased region" description="Low complexity" evidence="1">
    <location>
        <begin position="104"/>
        <end position="141"/>
    </location>
</feature>
<name>A0ABX1J8B0_9PSEU</name>
<evidence type="ECO:0000256" key="1">
    <source>
        <dbReference type="SAM" id="MobiDB-lite"/>
    </source>
</evidence>
<dbReference type="Proteomes" id="UP000715441">
    <property type="component" value="Unassembled WGS sequence"/>
</dbReference>
<feature type="compositionally biased region" description="Basic and acidic residues" evidence="1">
    <location>
        <begin position="1"/>
        <end position="18"/>
    </location>
</feature>
<sequence length="141" mass="14940">MPTNEEIERRVAEADAPRSAKRSAAAQRVGDLATRRAEIAAQLNEVERELGEVLADSSDVIDIDELAEFTEVPATDLARWLEAGKPASTKRKKPVNNGSRAKKTTQPPKTTTAKTVPTPRPLAAAPTPTADTPAASSSAAQ</sequence>